<organism evidence="1 2">
    <name type="scientific">Mycobacterium marinum</name>
    <dbReference type="NCBI Taxonomy" id="1781"/>
    <lineage>
        <taxon>Bacteria</taxon>
        <taxon>Bacillati</taxon>
        <taxon>Actinomycetota</taxon>
        <taxon>Actinomycetes</taxon>
        <taxon>Mycobacteriales</taxon>
        <taxon>Mycobacteriaceae</taxon>
        <taxon>Mycobacterium</taxon>
        <taxon>Mycobacterium ulcerans group</taxon>
    </lineage>
</organism>
<proteinExistence type="predicted"/>
<name>A0A3E2MXN1_MYCMR</name>
<dbReference type="EMBL" id="PEDF01000060">
    <property type="protein sequence ID" value="RFZ42946.1"/>
    <property type="molecule type" value="Genomic_DNA"/>
</dbReference>
<dbReference type="Proteomes" id="UP000257451">
    <property type="component" value="Unassembled WGS sequence"/>
</dbReference>
<evidence type="ECO:0000313" key="1">
    <source>
        <dbReference type="EMBL" id="RFZ42946.1"/>
    </source>
</evidence>
<sequence>MSVASKGWVQQGGAAALLADAYRRAPGGYVAFLDESFELEANRRTFYLMSAVVAHRDQLEPLRNGLVDVVGDQFWHTTHSLLTSDGRQQAVEVAQYLGDENGTEVCIVSCRMPLGDDGGDAARRACFGQLAASLCTGVQPLAGEVHLMVLEQRETQHERSFDAKIVKELRAEKVICRQCQLKQASPRDEKLLWLPDLVSSAVRRNITHQEKDLLEPIEHIVRMLNCP</sequence>
<accession>A0A3E2MXN1</accession>
<evidence type="ECO:0000313" key="2">
    <source>
        <dbReference type="Proteomes" id="UP000257451"/>
    </source>
</evidence>
<dbReference type="AlphaFoldDB" id="A0A3E2MXN1"/>
<comment type="caution">
    <text evidence="1">The sequence shown here is derived from an EMBL/GenBank/DDBJ whole genome shotgun (WGS) entry which is preliminary data.</text>
</comment>
<protein>
    <submittedName>
        <fullName evidence="1">Uncharacterized protein</fullName>
    </submittedName>
</protein>
<gene>
    <name evidence="1" type="ORF">DAVIS_02038</name>
</gene>
<reference evidence="1 2" key="1">
    <citation type="journal article" date="2018" name="Sci. Rep.">
        <title>Extensive genomic diversity among Mycobacterium marinum strains revealed by whole genome sequencing.</title>
        <authorList>
            <person name="Das S."/>
            <person name="Pettersson B.M."/>
            <person name="Behra P.R."/>
            <person name="Mallick A."/>
            <person name="Cheramie M."/>
            <person name="Ramesh M."/>
            <person name="Shirreff L."/>
            <person name="DuCote T."/>
            <person name="Dasgupta S."/>
            <person name="Ennis D.G."/>
            <person name="Kirsebom L.A."/>
        </authorList>
    </citation>
    <scope>NUCLEOTIDE SEQUENCE [LARGE SCALE GENOMIC DNA]</scope>
    <source>
        <strain evidence="1 2">Davis1</strain>
    </source>
</reference>